<dbReference type="EMBL" id="JAPDFW010000070">
    <property type="protein sequence ID" value="KAJ5074185.1"/>
    <property type="molecule type" value="Genomic_DNA"/>
</dbReference>
<feature type="region of interest" description="Disordered" evidence="1">
    <location>
        <begin position="398"/>
        <end position="425"/>
    </location>
</feature>
<dbReference type="PANTHER" id="PTHR43558:SF6">
    <property type="entry name" value="REDUCTASE, PUTATIVE (AFU_ORTHOLOGUE AFUA_3G10540)-RELATED"/>
    <property type="match status" value="1"/>
</dbReference>
<evidence type="ECO:0000313" key="2">
    <source>
        <dbReference type="EMBL" id="KAJ5074185.1"/>
    </source>
</evidence>
<dbReference type="InterPro" id="IPR053354">
    <property type="entry name" value="MGDG_epimerase"/>
</dbReference>
<reference evidence="2" key="1">
    <citation type="submission" date="2022-10" db="EMBL/GenBank/DDBJ databases">
        <title>Novel sulphate-reducing endosymbionts in the free-living metamonad Anaeramoeba.</title>
        <authorList>
            <person name="Jerlstrom-Hultqvist J."/>
            <person name="Cepicka I."/>
            <person name="Gallot-Lavallee L."/>
            <person name="Salas-Leiva D."/>
            <person name="Curtis B.A."/>
            <person name="Zahonova K."/>
            <person name="Pipaliya S."/>
            <person name="Dacks J."/>
            <person name="Roger A.J."/>
        </authorList>
    </citation>
    <scope>NUCLEOTIDE SEQUENCE</scope>
    <source>
        <strain evidence="2">BMAN</strain>
    </source>
</reference>
<organism evidence="2 3">
    <name type="scientific">Anaeramoeba ignava</name>
    <name type="common">Anaerobic marine amoeba</name>
    <dbReference type="NCBI Taxonomy" id="1746090"/>
    <lineage>
        <taxon>Eukaryota</taxon>
        <taxon>Metamonada</taxon>
        <taxon>Anaeramoebidae</taxon>
        <taxon>Anaeramoeba</taxon>
    </lineage>
</organism>
<dbReference type="AlphaFoldDB" id="A0A9Q0LKK0"/>
<evidence type="ECO:0000313" key="3">
    <source>
        <dbReference type="Proteomes" id="UP001149090"/>
    </source>
</evidence>
<sequence>MKKARKTKTTTKTKRKKIQPIPSLKNICFLQAVKSLETTQNFQTNIEKYKQIPKELLQEIVNHTSFPVFCEFYLRKEFNEIFQKKGSEIFNRKLMEIEQGYRYLFAKKRKDPKLNDPFLLSFDPYKFLERLEYKKWDEYEENVPKLLIPKDFERKISGLSITPKFENFKKNFDIFTENQLDSLDWNNIIVAGGSVLACLQDLPSEVTSTKLNHRKYYLENPCYAKSDIDIFIYGLNKIQAKKKVEQIIALVKNENPHQVYVVRSLRCLTLFSLYPYRNIQIIFRLYKSPAEVLLGFDVDSCAVGYNGKEILMNYRCCRALTKQYNLIDLSRRSPSYEYRLYKYHFRGFAVVIPDYDPKRVDQSIFLKFPNHKQALGLAKLLLLDKFGWEDNPAIYEKAKTRTNQKKNNKNKNKNKKENQMEIEKTKHDDKQYEVLNDPYDKSKRLYMFDKDTWEFREIRILEKSYFHKHFKEMLPEPDFAELANKFAKYETGIPYSDYSAVHVPFGPEIEPEKVIFCLRKKRLLVNSYWRYCRSTTCFPKVTCGIGTDLASTTADMRNFVQSHGWLFWCYEWQDEEDILAFQKLADKFYVNMSRNFAIEWIVTNPGQQLIGSFHPLNADDWFEKAYNEKREEKPKKK</sequence>
<dbReference type="PANTHER" id="PTHR43558">
    <property type="entry name" value="REDUCTASE, PUTATIVE (AFU_ORTHOLOGUE AFUA_3G10540)-RELATED"/>
    <property type="match status" value="1"/>
</dbReference>
<evidence type="ECO:0000256" key="1">
    <source>
        <dbReference type="SAM" id="MobiDB-lite"/>
    </source>
</evidence>
<dbReference type="OrthoDB" id="539213at2759"/>
<feature type="compositionally biased region" description="Basic and acidic residues" evidence="1">
    <location>
        <begin position="415"/>
        <end position="425"/>
    </location>
</feature>
<accession>A0A9Q0LKK0</accession>
<name>A0A9Q0LKK0_ANAIG</name>
<feature type="compositionally biased region" description="Basic residues" evidence="1">
    <location>
        <begin position="400"/>
        <end position="414"/>
    </location>
</feature>
<dbReference type="Proteomes" id="UP001149090">
    <property type="component" value="Unassembled WGS sequence"/>
</dbReference>
<gene>
    <name evidence="2" type="ORF">M0811_00814</name>
</gene>
<proteinExistence type="predicted"/>
<comment type="caution">
    <text evidence="2">The sequence shown here is derived from an EMBL/GenBank/DDBJ whole genome shotgun (WGS) entry which is preliminary data.</text>
</comment>
<protein>
    <submittedName>
        <fullName evidence="2">Uncharacterized protein</fullName>
    </submittedName>
</protein>
<keyword evidence="3" id="KW-1185">Reference proteome</keyword>